<evidence type="ECO:0000313" key="3">
    <source>
        <dbReference type="Proteomes" id="UP001165083"/>
    </source>
</evidence>
<feature type="region of interest" description="Disordered" evidence="1">
    <location>
        <begin position="2185"/>
        <end position="2213"/>
    </location>
</feature>
<dbReference type="EMBL" id="BSXW01012435">
    <property type="protein sequence ID" value="GMF64878.1"/>
    <property type="molecule type" value="Genomic_DNA"/>
</dbReference>
<protein>
    <submittedName>
        <fullName evidence="2">Unnamed protein product</fullName>
    </submittedName>
</protein>
<dbReference type="InterPro" id="IPR045167">
    <property type="entry name" value="Hobbit"/>
</dbReference>
<feature type="compositionally biased region" description="Low complexity" evidence="1">
    <location>
        <begin position="2199"/>
        <end position="2211"/>
    </location>
</feature>
<dbReference type="PANTHER" id="PTHR15678:SF6">
    <property type="entry name" value="BRIDGE-LIKE LIPID TRANSFER PROTEIN FAMILY MEMBER 2"/>
    <property type="match status" value="1"/>
</dbReference>
<feature type="region of interest" description="Disordered" evidence="1">
    <location>
        <begin position="2446"/>
        <end position="2496"/>
    </location>
</feature>
<dbReference type="PANTHER" id="PTHR15678">
    <property type="entry name" value="ANTIGEN MLAA-22-RELATED"/>
    <property type="match status" value="1"/>
</dbReference>
<feature type="region of interest" description="Disordered" evidence="1">
    <location>
        <begin position="1657"/>
        <end position="1683"/>
    </location>
</feature>
<sequence length="2496" mass="276864">MEITLQDLTLIAALGYTEISVCVPVSQSHEDLRAPIPSEYSVVCESIQVNLDLGSLIRSALCANRKQSGALTESDVAASASTDVPESVSAFILKALAVLRLAEISPNNLLCTIRQVEVNITDRTSPSRPESLCSLELNNFGTKLSDDYSHHSCAVSSEYPVVARKADVSLDSLGIRLSEGGDSNIVFQMVKLNGLKLGAEGILSADIATLDNIDGANVPQSSLCFRSTVNGESCGLEVTVSKVLKPWMVSCCLLYDQEVLNVQENSPPPVRDPNQIDGWSLMDYCEIDLDAHFKMMKTEVALISLERTCDVLPAGVPSISLSMGEISIYGHPVVSEEDLGVRAKADIQCSRLKASFFQMDSSTKFPFLCLDFARVYISPVATMMQSEVPADVEMEAEWIEVKWAPEVLHAIGGMIELGIFTLAPFLHESRCLVTGCEGADSHQGGWKVASSLKVPRMRQMADVAHDNLSPGEVIAFRCTTKRICVSFPYTYNGRHHVDCVTVDTFAMSSEATTGRLRISLLDAKAFPNQSMAGNESGIHVNSSNKPASFRRKSFTSRASRGRTVHLKPSFVADKAGHDTTIFAVDCFSLEENKVVGTHKTVVDLFVTGARIEWDVSTQLRIMELIRRITFSSWEMIYRVRCTYAIHCTPPDSIYNRPYGLNPPLNDINECLRYEELFSNLISASGDKLHRLHTTNLSVHAKLCDEVDIQFTVGVFAGDDLPEVWVFEDVSLQVNGLEMVSVGSVHVRHTVDKRDDYVFGEFEDMLRKRLSACERSTLTLDQSLADGVLVYLTKLQLRTSYDFPLQSHMSAIEAEFDPFKQELASAMTSFWRPQQELFYQYFLRTPVASHKQDIWLRLESVACECLGNPLEGWLERIYPVWIEELAEQELRAHMLDEHVATLKLTNAELLCDEAYDEMKHLLSEKNARMYIQKVKKLRSLSKEQGDENGYLVRVDVSQVSINAAFEEDIATSWEHIKKLDEASETLQNAFKAAGHDWEQFIPCYRLLVGVQIETAINDMIIRMRLFPTPLMSCSCLSVTGQVFMTALESGCDDSFKFDITAATRCFVDLLVDISNPVLYFNPGYVYALNELAGLALGMLPLAILEVDRCYKTTAADIVRRLIHGKVIVSVEDAGIRLLCGATSFESPDFLELVVHRTRIAYAYGLIDVDISRVTAKIEPGSLSHIAELSHLKLQTWLIWGCLGDPTVHYTYPIKFHGSQNSTVADKVLVITFSDHVKSGIIIQCDSHNLSNPYRKNPFEALQATELSIFISGKICPVDPENGDPNSNDGWSKRDMAARTAVVLYSKNVEWLISFGRVYKKIPMHPLPRCKCVKPNLPSIDISKIVKGVTVEDFELIGLDVALYASEKHPVGVRAFIDNTISCSGALLKNSHEVFKDLNINSSDSGPDTAVRRLSINVEGSRWVVHDVNVGAREIQVRVCTPESGSRGESLLTIKHVSLIVGGGTERVPIHDNSLMKLHSPPPMKRVTNAQPFTISSSANGVKERPKQSILEYFEIPHENPFSYRESDSDADGEIDICETPVVESKAGEDQNQVLSEFRRLGFLLGLLSNEVRVTVTMAALESLVDTAETWVQVVVASLPELFDTAEALTLIEHKGDEVLETDTIIEESDPSPKKFTSLAQDPKFSGICLQGGADTPVNRDESLRFEPTPYSNADTVRPTRRKSSKIVSELEPLGNKEAIMPPRTTTAKLTQAFIMVKFEDCQISVQDHLHKGSVLLALNAGTLQDAVSPDNSHERINLNVDGFQVFTAPLDVDVKSHAIWLKTLADGSYCPSSYGLLRQVIAPIPAHVTIWVDREKNLVRNKVKLDIPGIEVQVSPVSKDILEKLATTMTELINSKLAEKKVPSHSHVLHAYLREVEHQERSLHQLVELRKQLKWKIAALQWRQLCGWDYRMNERAMVAVSAAESARGLGFDIETSPLFRRRKMSSASVSSTTTSISMMGSTVTNRFEDEQFTDELQRLTQQYESLSELTPLTANEIQNHLKPNPLPNVDMEFALDRASLTISGENVDILRVQMGSLCFKMQLFEDHSGNFALTLQDLSVSNLCPATPYPDLLQAVYSRSWEGDDMFLRIDAEVAKPVGGITVVQHFEVNVHPIQVCITQEVIMQLVAFISPSDAINVAKEEQREEVRSQFLQARTASSSPSDGRVGSAIIKAVKVAGKAAAHPLSLGRTHRGDSDEELLSSSSRKAKASALHHIPEDPSHWIAKLTNLPESSELPFLTSDDGEHQHTESAERDINEMKDRAKNTILFKRIRLGAVEVVLTYKNKKSSVGNSNTHHLHLPHTAQPQALEDMRGFEVKTHALVYCDKTCSPMDLVLRIRRDILLDVLSQVGRNFTNIGNFLRDQFDPSRWAAFDALAPLKSLSTTVSSLTASHTGAVLPQAAQPESVHTTSSTDAKVKDTEEGSTASTSTSVRPSELLHEWQHGNPDLFTDYDADSSTPTTPTFADSAHPKQVKAKRSLSKLFSRKKSADSLPSPSTH</sequence>
<feature type="region of interest" description="Disordered" evidence="1">
    <location>
        <begin position="2395"/>
        <end position="2434"/>
    </location>
</feature>
<proteinExistence type="predicted"/>
<accession>A0A9W6YJ34</accession>
<feature type="compositionally biased region" description="Basic residues" evidence="1">
    <location>
        <begin position="2469"/>
        <end position="2484"/>
    </location>
</feature>
<dbReference type="Proteomes" id="UP001165083">
    <property type="component" value="Unassembled WGS sequence"/>
</dbReference>
<evidence type="ECO:0000256" key="1">
    <source>
        <dbReference type="SAM" id="MobiDB-lite"/>
    </source>
</evidence>
<name>A0A9W6YJ34_9STRA</name>
<feature type="compositionally biased region" description="Polar residues" evidence="1">
    <location>
        <begin position="2453"/>
        <end position="2462"/>
    </location>
</feature>
<gene>
    <name evidence="2" type="ORF">Plil01_001763000</name>
</gene>
<comment type="caution">
    <text evidence="2">The sequence shown here is derived from an EMBL/GenBank/DDBJ whole genome shotgun (WGS) entry which is preliminary data.</text>
</comment>
<evidence type="ECO:0000313" key="2">
    <source>
        <dbReference type="EMBL" id="GMF64878.1"/>
    </source>
</evidence>
<dbReference type="Pfam" id="PF10344">
    <property type="entry name" value="Hobbit"/>
    <property type="match status" value="1"/>
</dbReference>
<keyword evidence="3" id="KW-1185">Reference proteome</keyword>
<dbReference type="OrthoDB" id="1562405at2759"/>
<organism evidence="2 3">
    <name type="scientific">Phytophthora lilii</name>
    <dbReference type="NCBI Taxonomy" id="2077276"/>
    <lineage>
        <taxon>Eukaryota</taxon>
        <taxon>Sar</taxon>
        <taxon>Stramenopiles</taxon>
        <taxon>Oomycota</taxon>
        <taxon>Peronosporomycetes</taxon>
        <taxon>Peronosporales</taxon>
        <taxon>Peronosporaceae</taxon>
        <taxon>Phytophthora</taxon>
    </lineage>
</organism>
<reference evidence="2" key="1">
    <citation type="submission" date="2023-04" db="EMBL/GenBank/DDBJ databases">
        <title>Phytophthora lilii NBRC 32176.</title>
        <authorList>
            <person name="Ichikawa N."/>
            <person name="Sato H."/>
            <person name="Tonouchi N."/>
        </authorList>
    </citation>
    <scope>NUCLEOTIDE SEQUENCE</scope>
    <source>
        <strain evidence="2">NBRC 32176</strain>
    </source>
</reference>